<sequence>MPAPNPAAYVHNPHTWTDPLGLAPECPGTSELTRASEAAYRAADNIANWTPKNIHLSDFPEIAARKAKFDTSLVDPRQVVAEALRSPNANFLPNHLEGTYKVNVEMGYTVRTRGQTGVRVIFSDDDRVINAFPVNVN</sequence>
<evidence type="ECO:0000313" key="1">
    <source>
        <dbReference type="EMBL" id="GAA2412845.1"/>
    </source>
</evidence>
<evidence type="ECO:0008006" key="3">
    <source>
        <dbReference type="Google" id="ProtNLM"/>
    </source>
</evidence>
<organism evidence="1 2">
    <name type="scientific">Streptomyces glaucosporus</name>
    <dbReference type="NCBI Taxonomy" id="284044"/>
    <lineage>
        <taxon>Bacteria</taxon>
        <taxon>Bacillati</taxon>
        <taxon>Actinomycetota</taxon>
        <taxon>Actinomycetes</taxon>
        <taxon>Kitasatosporales</taxon>
        <taxon>Streptomycetaceae</taxon>
        <taxon>Streptomyces</taxon>
    </lineage>
</organism>
<proteinExistence type="predicted"/>
<keyword evidence="2" id="KW-1185">Reference proteome</keyword>
<protein>
    <recommendedName>
        <fullName evidence="3">Bacterial EndoU nuclease domain-containing protein</fullName>
    </recommendedName>
</protein>
<dbReference type="Proteomes" id="UP001500058">
    <property type="component" value="Unassembled WGS sequence"/>
</dbReference>
<comment type="caution">
    <text evidence="1">The sequence shown here is derived from an EMBL/GenBank/DDBJ whole genome shotgun (WGS) entry which is preliminary data.</text>
</comment>
<reference evidence="1 2" key="1">
    <citation type="journal article" date="2019" name="Int. J. Syst. Evol. Microbiol.">
        <title>The Global Catalogue of Microorganisms (GCM) 10K type strain sequencing project: providing services to taxonomists for standard genome sequencing and annotation.</title>
        <authorList>
            <consortium name="The Broad Institute Genomics Platform"/>
            <consortium name="The Broad Institute Genome Sequencing Center for Infectious Disease"/>
            <person name="Wu L."/>
            <person name="Ma J."/>
        </authorList>
    </citation>
    <scope>NUCLEOTIDE SEQUENCE [LARGE SCALE GENOMIC DNA]</scope>
    <source>
        <strain evidence="1 2">JCM 6921</strain>
    </source>
</reference>
<name>A0ABN3IUK1_9ACTN</name>
<gene>
    <name evidence="1" type="ORF">GCM10010420_47830</name>
</gene>
<evidence type="ECO:0000313" key="2">
    <source>
        <dbReference type="Proteomes" id="UP001500058"/>
    </source>
</evidence>
<accession>A0ABN3IUK1</accession>
<dbReference type="EMBL" id="BAAATJ010000029">
    <property type="protein sequence ID" value="GAA2412845.1"/>
    <property type="molecule type" value="Genomic_DNA"/>
</dbReference>